<accession>A0A0A9HZA1</accession>
<reference evidence="1" key="1">
    <citation type="submission" date="2014-09" db="EMBL/GenBank/DDBJ databases">
        <authorList>
            <person name="Magalhaes I.L.F."/>
            <person name="Oliveira U."/>
            <person name="Santos F.R."/>
            <person name="Vidigal T.H.D.A."/>
            <person name="Brescovit A.D."/>
            <person name="Santos A.J."/>
        </authorList>
    </citation>
    <scope>NUCLEOTIDE SEQUENCE</scope>
    <source>
        <tissue evidence="1">Shoot tissue taken approximately 20 cm above the soil surface</tissue>
    </source>
</reference>
<protein>
    <submittedName>
        <fullName evidence="1">Uncharacterized protein</fullName>
    </submittedName>
</protein>
<dbReference type="EMBL" id="GBRH01159638">
    <property type="protein sequence ID" value="JAE38258.1"/>
    <property type="molecule type" value="Transcribed_RNA"/>
</dbReference>
<proteinExistence type="predicted"/>
<organism evidence="1">
    <name type="scientific">Arundo donax</name>
    <name type="common">Giant reed</name>
    <name type="synonym">Donax arundinaceus</name>
    <dbReference type="NCBI Taxonomy" id="35708"/>
    <lineage>
        <taxon>Eukaryota</taxon>
        <taxon>Viridiplantae</taxon>
        <taxon>Streptophyta</taxon>
        <taxon>Embryophyta</taxon>
        <taxon>Tracheophyta</taxon>
        <taxon>Spermatophyta</taxon>
        <taxon>Magnoliopsida</taxon>
        <taxon>Liliopsida</taxon>
        <taxon>Poales</taxon>
        <taxon>Poaceae</taxon>
        <taxon>PACMAD clade</taxon>
        <taxon>Arundinoideae</taxon>
        <taxon>Arundineae</taxon>
        <taxon>Arundo</taxon>
    </lineage>
</organism>
<dbReference type="AlphaFoldDB" id="A0A0A9HZA1"/>
<name>A0A0A9HZA1_ARUDO</name>
<sequence>MLRHLTPYNKHDEMCLKEKKHTIQAIFPPNQPMIVLERGKNTNPRLTGHTHDTTKLGISILHDHTDI</sequence>
<reference evidence="1" key="2">
    <citation type="journal article" date="2015" name="Data Brief">
        <title>Shoot transcriptome of the giant reed, Arundo donax.</title>
        <authorList>
            <person name="Barrero R.A."/>
            <person name="Guerrero F.D."/>
            <person name="Moolhuijzen P."/>
            <person name="Goolsby J.A."/>
            <person name="Tidwell J."/>
            <person name="Bellgard S.E."/>
            <person name="Bellgard M.I."/>
        </authorList>
    </citation>
    <scope>NUCLEOTIDE SEQUENCE</scope>
    <source>
        <tissue evidence="1">Shoot tissue taken approximately 20 cm above the soil surface</tissue>
    </source>
</reference>
<evidence type="ECO:0000313" key="1">
    <source>
        <dbReference type="EMBL" id="JAE38258.1"/>
    </source>
</evidence>